<evidence type="ECO:0000313" key="1">
    <source>
        <dbReference type="EMBL" id="MDC4242604.1"/>
    </source>
</evidence>
<dbReference type="Proteomes" id="UP001141183">
    <property type="component" value="Unassembled WGS sequence"/>
</dbReference>
<proteinExistence type="predicted"/>
<reference evidence="1" key="1">
    <citation type="submission" date="2022-05" db="EMBL/GenBank/DDBJ databases">
        <title>Draft genome sequence of Clostridium tertium strain CP3 isolated from Peru.</title>
        <authorList>
            <person name="Hurtado R."/>
            <person name="Lima L."/>
            <person name="Sousa T."/>
            <person name="Jaiswal A.K."/>
            <person name="Tiwari S."/>
            <person name="Maturrano L."/>
            <person name="Brenig B."/>
            <person name="Azevedo V."/>
        </authorList>
    </citation>
    <scope>NUCLEOTIDE SEQUENCE</scope>
    <source>
        <strain evidence="1">CP3</strain>
    </source>
</reference>
<name>A0A9X4B248_9CLOT</name>
<organism evidence="1 2">
    <name type="scientific">Clostridium tertium</name>
    <dbReference type="NCBI Taxonomy" id="1559"/>
    <lineage>
        <taxon>Bacteria</taxon>
        <taxon>Bacillati</taxon>
        <taxon>Bacillota</taxon>
        <taxon>Clostridia</taxon>
        <taxon>Eubacteriales</taxon>
        <taxon>Clostridiaceae</taxon>
        <taxon>Clostridium</taxon>
    </lineage>
</organism>
<comment type="caution">
    <text evidence="1">The sequence shown here is derived from an EMBL/GenBank/DDBJ whole genome shotgun (WGS) entry which is preliminary data.</text>
</comment>
<accession>A0A9X4B248</accession>
<dbReference type="RefSeq" id="WP_272470872.1">
    <property type="nucleotide sequence ID" value="NZ_JAMRYU010000048.1"/>
</dbReference>
<protein>
    <submittedName>
        <fullName evidence="1">Uncharacterized protein</fullName>
    </submittedName>
</protein>
<dbReference type="AlphaFoldDB" id="A0A9X4B248"/>
<evidence type="ECO:0000313" key="2">
    <source>
        <dbReference type="Proteomes" id="UP001141183"/>
    </source>
</evidence>
<keyword evidence="2" id="KW-1185">Reference proteome</keyword>
<dbReference type="EMBL" id="JAMRYU010000048">
    <property type="protein sequence ID" value="MDC4242604.1"/>
    <property type="molecule type" value="Genomic_DNA"/>
</dbReference>
<sequence>MGYTHGTKWNDEKIKDGIMEVMKKLNIITMPTSVDINKANGNSALSNAIARHGGFEEWANKLGLAQSNCETRLGLKGEYFIKEVLERKGYEVEKMSVKHPYDLLINKSIKVDVKTAKKYISICNSEYYAFNLEKKNPTCDIYILVCLNKDEDVSEIYVIPSVKLNQTQVAIGKETKYECFKDRWDYIEKFNKFYTEVI</sequence>
<gene>
    <name evidence="1" type="ORF">NE398_21005</name>
</gene>